<dbReference type="InterPro" id="IPR001563">
    <property type="entry name" value="Peptidase_S10"/>
</dbReference>
<keyword evidence="8" id="KW-0325">Glycoprotein</keyword>
<dbReference type="KEGG" id="spu:580546"/>
<evidence type="ECO:0000313" key="11">
    <source>
        <dbReference type="EnsemblMetazoa" id="XP_030841632"/>
    </source>
</evidence>
<feature type="chain" id="PRO_5029936194" description="Carboxypeptidase" evidence="10">
    <location>
        <begin position="26"/>
        <end position="452"/>
    </location>
</feature>
<dbReference type="PANTHER" id="PTHR11802:SF3">
    <property type="entry name" value="RETINOID-INDUCIBLE SERINE CARBOXYPEPTIDASE"/>
    <property type="match status" value="1"/>
</dbReference>
<dbReference type="EnsemblMetazoa" id="XM_030985772">
    <property type="protein sequence ID" value="XP_030841632"/>
    <property type="gene ID" value="LOC580546"/>
</dbReference>
<dbReference type="InParanoid" id="A0A7M7NZK6"/>
<dbReference type="AlphaFoldDB" id="A0A7M7NZK6"/>
<proteinExistence type="inferred from homology"/>
<dbReference type="SUPFAM" id="SSF53474">
    <property type="entry name" value="alpha/beta-Hydrolases"/>
    <property type="match status" value="1"/>
</dbReference>
<keyword evidence="5 10" id="KW-0645">Protease</keyword>
<evidence type="ECO:0000313" key="12">
    <source>
        <dbReference type="Proteomes" id="UP000007110"/>
    </source>
</evidence>
<dbReference type="RefSeq" id="XP_030841632.1">
    <property type="nucleotide sequence ID" value="XM_030985772.1"/>
</dbReference>
<comment type="similarity">
    <text evidence="2 10">Belongs to the peptidase S10 family.</text>
</comment>
<evidence type="ECO:0000256" key="8">
    <source>
        <dbReference type="ARBA" id="ARBA00023180"/>
    </source>
</evidence>
<dbReference type="GO" id="GO:0005576">
    <property type="term" value="C:extracellular region"/>
    <property type="evidence" value="ECO:0007669"/>
    <property type="project" value="UniProtKB-SubCell"/>
</dbReference>
<dbReference type="InterPro" id="IPR029058">
    <property type="entry name" value="AB_hydrolase_fold"/>
</dbReference>
<dbReference type="Pfam" id="PF00450">
    <property type="entry name" value="Peptidase_S10"/>
    <property type="match status" value="1"/>
</dbReference>
<sequence length="452" mass="50179">MKSAIMNLILSSSIGIIAFVMLVNAAPPNCKGDCEQNHKEPKQDWGYVGVRPKANMFWWLYYSTQQPFSSVPLVLWLQGGPGGSSTGFGNFQEIGPLDVNQNPRNTTWVSVANILYIDNPVGTGYSYVTDSSAYTTNVSQIADDLVTCITAFFNKLPQFQKIPFYIFSESYGGKMTAAFSQKLLQAIQAGKVSADFKGFAMGDSWISPVDYVMTWGPYLKATSLLDSVGFAAVQDVAERTKEAFDQGNYSRSTELWGEAENVIETYSDDVNFYNILEHNVPDENAKGGSPIEQLRRRHLDVYQNDALSALMNGPLKKKLGIPDSVTWGGQAGEVFTQQSEDFMKPVISIVDDLITNSDLRVIVYNGQLDLICDTPGTELWVQKLTWPGLVHFNSTTWTPEYVKSKQGDTAYFYKSYENFAFFWIMKAGHMVPADAGEAALSMLESIIDSGKK</sequence>
<dbReference type="CTD" id="59342"/>
<reference evidence="12" key="1">
    <citation type="submission" date="2015-02" db="EMBL/GenBank/DDBJ databases">
        <title>Genome sequencing for Strongylocentrotus purpuratus.</title>
        <authorList>
            <person name="Murali S."/>
            <person name="Liu Y."/>
            <person name="Vee V."/>
            <person name="English A."/>
            <person name="Wang M."/>
            <person name="Skinner E."/>
            <person name="Han Y."/>
            <person name="Muzny D.M."/>
            <person name="Worley K.C."/>
            <person name="Gibbs R.A."/>
        </authorList>
    </citation>
    <scope>NUCLEOTIDE SEQUENCE</scope>
</reference>
<dbReference type="OMA" id="QEPKEVW"/>
<evidence type="ECO:0000256" key="7">
    <source>
        <dbReference type="ARBA" id="ARBA00022801"/>
    </source>
</evidence>
<dbReference type="Proteomes" id="UP000007110">
    <property type="component" value="Unassembled WGS sequence"/>
</dbReference>
<keyword evidence="12" id="KW-1185">Reference proteome</keyword>
<dbReference type="PROSITE" id="PS00131">
    <property type="entry name" value="CARBOXYPEPT_SER_SER"/>
    <property type="match status" value="1"/>
</dbReference>
<keyword evidence="6 10" id="KW-0732">Signal</keyword>
<dbReference type="EC" id="3.4.16.-" evidence="10"/>
<evidence type="ECO:0000256" key="3">
    <source>
        <dbReference type="ARBA" id="ARBA00022525"/>
    </source>
</evidence>
<evidence type="ECO:0000256" key="2">
    <source>
        <dbReference type="ARBA" id="ARBA00009431"/>
    </source>
</evidence>
<evidence type="ECO:0000256" key="1">
    <source>
        <dbReference type="ARBA" id="ARBA00004613"/>
    </source>
</evidence>
<dbReference type="OrthoDB" id="443318at2759"/>
<dbReference type="Gene3D" id="3.40.50.1820">
    <property type="entry name" value="alpha/beta hydrolase"/>
    <property type="match status" value="1"/>
</dbReference>
<evidence type="ECO:0000256" key="9">
    <source>
        <dbReference type="ARBA" id="ARBA00055847"/>
    </source>
</evidence>
<comment type="subcellular location">
    <subcellularLocation>
        <location evidence="1">Secreted</location>
    </subcellularLocation>
</comment>
<evidence type="ECO:0000256" key="5">
    <source>
        <dbReference type="ARBA" id="ARBA00022670"/>
    </source>
</evidence>
<dbReference type="InterPro" id="IPR018202">
    <property type="entry name" value="Ser_caboxypep_ser_AS"/>
</dbReference>
<feature type="signal peptide" evidence="10">
    <location>
        <begin position="1"/>
        <end position="25"/>
    </location>
</feature>
<organism evidence="11 12">
    <name type="scientific">Strongylocentrotus purpuratus</name>
    <name type="common">Purple sea urchin</name>
    <dbReference type="NCBI Taxonomy" id="7668"/>
    <lineage>
        <taxon>Eukaryota</taxon>
        <taxon>Metazoa</taxon>
        <taxon>Echinodermata</taxon>
        <taxon>Eleutherozoa</taxon>
        <taxon>Echinozoa</taxon>
        <taxon>Echinoidea</taxon>
        <taxon>Euechinoidea</taxon>
        <taxon>Echinacea</taxon>
        <taxon>Camarodonta</taxon>
        <taxon>Echinidea</taxon>
        <taxon>Strongylocentrotidae</taxon>
        <taxon>Strongylocentrotus</taxon>
    </lineage>
</organism>
<name>A0A7M7NZK6_STRPU</name>
<keyword evidence="4 10" id="KW-0121">Carboxypeptidase</keyword>
<keyword evidence="7 10" id="KW-0378">Hydrolase</keyword>
<accession>A0A7M7NZK6</accession>
<dbReference type="PANTHER" id="PTHR11802">
    <property type="entry name" value="SERINE PROTEASE FAMILY S10 SERINE CARBOXYPEPTIDASE"/>
    <property type="match status" value="1"/>
</dbReference>
<dbReference type="GO" id="GO:0004185">
    <property type="term" value="F:serine-type carboxypeptidase activity"/>
    <property type="evidence" value="ECO:0000318"/>
    <property type="project" value="GO_Central"/>
</dbReference>
<dbReference type="GeneID" id="580546"/>
<dbReference type="PRINTS" id="PR00724">
    <property type="entry name" value="CRBOXYPTASEC"/>
</dbReference>
<reference evidence="11" key="2">
    <citation type="submission" date="2021-01" db="UniProtKB">
        <authorList>
            <consortium name="EnsemblMetazoa"/>
        </authorList>
    </citation>
    <scope>IDENTIFICATION</scope>
</reference>
<dbReference type="FunFam" id="3.40.50.1820:FF:000075">
    <property type="entry name" value="Carboxypeptidase"/>
    <property type="match status" value="1"/>
</dbReference>
<evidence type="ECO:0000256" key="10">
    <source>
        <dbReference type="RuleBase" id="RU361156"/>
    </source>
</evidence>
<keyword evidence="3" id="KW-0964">Secreted</keyword>
<protein>
    <recommendedName>
        <fullName evidence="10">Carboxypeptidase</fullName>
        <ecNumber evidence="10">3.4.16.-</ecNumber>
    </recommendedName>
</protein>
<evidence type="ECO:0000256" key="6">
    <source>
        <dbReference type="ARBA" id="ARBA00022729"/>
    </source>
</evidence>
<comment type="function">
    <text evidence="9">May be involved in vascular wall and kidney homeostasis.</text>
</comment>
<dbReference type="GO" id="GO:0006508">
    <property type="term" value="P:proteolysis"/>
    <property type="evidence" value="ECO:0007669"/>
    <property type="project" value="UniProtKB-KW"/>
</dbReference>
<evidence type="ECO:0000256" key="4">
    <source>
        <dbReference type="ARBA" id="ARBA00022645"/>
    </source>
</evidence>